<feature type="signal peptide" evidence="1">
    <location>
        <begin position="1"/>
        <end position="27"/>
    </location>
</feature>
<gene>
    <name evidence="2" type="ORF">NDU88_000447</name>
</gene>
<evidence type="ECO:0000313" key="3">
    <source>
        <dbReference type="Proteomes" id="UP001066276"/>
    </source>
</evidence>
<keyword evidence="1" id="KW-0732">Signal</keyword>
<comment type="caution">
    <text evidence="2">The sequence shown here is derived from an EMBL/GenBank/DDBJ whole genome shotgun (WGS) entry which is preliminary data.</text>
</comment>
<keyword evidence="3" id="KW-1185">Reference proteome</keyword>
<dbReference type="AlphaFoldDB" id="A0AAV7MHJ9"/>
<proteinExistence type="predicted"/>
<dbReference type="EMBL" id="JANPWB010000013">
    <property type="protein sequence ID" value="KAJ1103017.1"/>
    <property type="molecule type" value="Genomic_DNA"/>
</dbReference>
<feature type="non-terminal residue" evidence="2">
    <location>
        <position position="1"/>
    </location>
</feature>
<name>A0AAV7MHJ9_PLEWA</name>
<protein>
    <submittedName>
        <fullName evidence="2">Uncharacterized protein</fullName>
    </submittedName>
</protein>
<evidence type="ECO:0000256" key="1">
    <source>
        <dbReference type="SAM" id="SignalP"/>
    </source>
</evidence>
<reference evidence="2" key="1">
    <citation type="journal article" date="2022" name="bioRxiv">
        <title>Sequencing and chromosome-scale assembly of the giantPleurodeles waltlgenome.</title>
        <authorList>
            <person name="Brown T."/>
            <person name="Elewa A."/>
            <person name="Iarovenko S."/>
            <person name="Subramanian E."/>
            <person name="Araus A.J."/>
            <person name="Petzold A."/>
            <person name="Susuki M."/>
            <person name="Suzuki K.-i.T."/>
            <person name="Hayashi T."/>
            <person name="Toyoda A."/>
            <person name="Oliveira C."/>
            <person name="Osipova E."/>
            <person name="Leigh N.D."/>
            <person name="Simon A."/>
            <person name="Yun M.H."/>
        </authorList>
    </citation>
    <scope>NUCLEOTIDE SEQUENCE</scope>
    <source>
        <strain evidence="2">20211129_DDA</strain>
        <tissue evidence="2">Liver</tissue>
    </source>
</reference>
<feature type="non-terminal residue" evidence="2">
    <location>
        <position position="77"/>
    </location>
</feature>
<organism evidence="2 3">
    <name type="scientific">Pleurodeles waltl</name>
    <name type="common">Iberian ribbed newt</name>
    <dbReference type="NCBI Taxonomy" id="8319"/>
    <lineage>
        <taxon>Eukaryota</taxon>
        <taxon>Metazoa</taxon>
        <taxon>Chordata</taxon>
        <taxon>Craniata</taxon>
        <taxon>Vertebrata</taxon>
        <taxon>Euteleostomi</taxon>
        <taxon>Amphibia</taxon>
        <taxon>Batrachia</taxon>
        <taxon>Caudata</taxon>
        <taxon>Salamandroidea</taxon>
        <taxon>Salamandridae</taxon>
        <taxon>Pleurodelinae</taxon>
        <taxon>Pleurodeles</taxon>
    </lineage>
</organism>
<evidence type="ECO:0000313" key="2">
    <source>
        <dbReference type="EMBL" id="KAJ1103017.1"/>
    </source>
</evidence>
<dbReference type="Proteomes" id="UP001066276">
    <property type="component" value="Chromosome 9"/>
</dbReference>
<accession>A0AAV7MHJ9</accession>
<sequence length="77" mass="8217">LPSDWSLSCSLCWEVSCLLGCLSPLSASLSLLQSVSWEVSPVCLRSLSLAVSAERSRPSDWSLSCSLSAGRSPVCLR</sequence>
<feature type="chain" id="PRO_5043877116" evidence="1">
    <location>
        <begin position="28"/>
        <end position="77"/>
    </location>
</feature>